<organism evidence="4 5">
    <name type="scientific">Companilactobacillus kimchii DSM 13961 = JCM 10707</name>
    <dbReference type="NCBI Taxonomy" id="1423765"/>
    <lineage>
        <taxon>Bacteria</taxon>
        <taxon>Bacillati</taxon>
        <taxon>Bacillota</taxon>
        <taxon>Bacilli</taxon>
        <taxon>Lactobacillales</taxon>
        <taxon>Lactobacillaceae</taxon>
        <taxon>Companilactobacillus</taxon>
        <taxon>Companilactobacillus kimchii</taxon>
    </lineage>
</organism>
<comment type="caution">
    <text evidence="4">The sequence shown here is derived from an EMBL/GenBank/DDBJ whole genome shotgun (WGS) entry which is preliminary data.</text>
</comment>
<dbReference type="Gene3D" id="1.10.357.10">
    <property type="entry name" value="Tetracycline Repressor, domain 2"/>
    <property type="match status" value="1"/>
</dbReference>
<dbReference type="SUPFAM" id="SSF46689">
    <property type="entry name" value="Homeodomain-like"/>
    <property type="match status" value="1"/>
</dbReference>
<dbReference type="InterPro" id="IPR001647">
    <property type="entry name" value="HTH_TetR"/>
</dbReference>
<dbReference type="InterPro" id="IPR050624">
    <property type="entry name" value="HTH-type_Tx_Regulator"/>
</dbReference>
<name>A0ABR5NQ57_9LACO</name>
<dbReference type="Pfam" id="PF00440">
    <property type="entry name" value="TetR_N"/>
    <property type="match status" value="1"/>
</dbReference>
<dbReference type="PROSITE" id="PS50977">
    <property type="entry name" value="HTH_TETR_2"/>
    <property type="match status" value="1"/>
</dbReference>
<keyword evidence="1 2" id="KW-0238">DNA-binding</keyword>
<evidence type="ECO:0000256" key="2">
    <source>
        <dbReference type="PROSITE-ProRule" id="PRU00335"/>
    </source>
</evidence>
<dbReference type="PROSITE" id="PS01081">
    <property type="entry name" value="HTH_TETR_1"/>
    <property type="match status" value="1"/>
</dbReference>
<protein>
    <submittedName>
        <fullName evidence="4">Transcriptional regulator</fullName>
    </submittedName>
</protein>
<evidence type="ECO:0000313" key="4">
    <source>
        <dbReference type="EMBL" id="KRK49794.1"/>
    </source>
</evidence>
<dbReference type="InterPro" id="IPR009057">
    <property type="entry name" value="Homeodomain-like_sf"/>
</dbReference>
<evidence type="ECO:0000256" key="1">
    <source>
        <dbReference type="ARBA" id="ARBA00023125"/>
    </source>
</evidence>
<dbReference type="PANTHER" id="PTHR43479:SF11">
    <property type="entry name" value="ACREF_ENVCD OPERON REPRESSOR-RELATED"/>
    <property type="match status" value="1"/>
</dbReference>
<dbReference type="PANTHER" id="PTHR43479">
    <property type="entry name" value="ACREF/ENVCD OPERON REPRESSOR-RELATED"/>
    <property type="match status" value="1"/>
</dbReference>
<dbReference type="InterPro" id="IPR023772">
    <property type="entry name" value="DNA-bd_HTH_TetR-type_CS"/>
</dbReference>
<dbReference type="PRINTS" id="PR00455">
    <property type="entry name" value="HTHTETR"/>
</dbReference>
<gene>
    <name evidence="4" type="ORF">FC97_GL002176</name>
</gene>
<proteinExistence type="predicted"/>
<feature type="domain" description="HTH tetR-type" evidence="3">
    <location>
        <begin position="16"/>
        <end position="76"/>
    </location>
</feature>
<evidence type="ECO:0000259" key="3">
    <source>
        <dbReference type="PROSITE" id="PS50977"/>
    </source>
</evidence>
<feature type="DNA-binding region" description="H-T-H motif" evidence="2">
    <location>
        <begin position="39"/>
        <end position="58"/>
    </location>
</feature>
<sequence length="195" mass="22506">MLPYEKEVNQMTGKTNDTEQKIILLTIDLINEGGVEQISLRNLAKQLGLTTGAFYKHFANKNDLWLVVTKQLSKNMSLELAPILQKKYDSKTKILEIAKVMLLKFQTNPNLMDFLFFNPTSKSDLNLHSTEFNFLKIMNDLVSNLITENKLIIDKQTLFIQLWSFIQGYGLLIRNHATTFDEELVAQTLHQLIKE</sequence>
<dbReference type="EMBL" id="AZDH01000027">
    <property type="protein sequence ID" value="KRK49794.1"/>
    <property type="molecule type" value="Genomic_DNA"/>
</dbReference>
<accession>A0ABR5NQ57</accession>
<evidence type="ECO:0000313" key="5">
    <source>
        <dbReference type="Proteomes" id="UP000051499"/>
    </source>
</evidence>
<dbReference type="Proteomes" id="UP000051499">
    <property type="component" value="Unassembled WGS sequence"/>
</dbReference>
<keyword evidence="5" id="KW-1185">Reference proteome</keyword>
<reference evidence="4 5" key="1">
    <citation type="journal article" date="2015" name="Genome Announc.">
        <title>Expanding the biotechnology potential of lactobacilli through comparative genomics of 213 strains and associated genera.</title>
        <authorList>
            <person name="Sun Z."/>
            <person name="Harris H.M."/>
            <person name="McCann A."/>
            <person name="Guo C."/>
            <person name="Argimon S."/>
            <person name="Zhang W."/>
            <person name="Yang X."/>
            <person name="Jeffery I.B."/>
            <person name="Cooney J.C."/>
            <person name="Kagawa T.F."/>
            <person name="Liu W."/>
            <person name="Song Y."/>
            <person name="Salvetti E."/>
            <person name="Wrobel A."/>
            <person name="Rasinkangas P."/>
            <person name="Parkhill J."/>
            <person name="Rea M.C."/>
            <person name="O'Sullivan O."/>
            <person name="Ritari J."/>
            <person name="Douillard F.P."/>
            <person name="Paul Ross R."/>
            <person name="Yang R."/>
            <person name="Briner A.E."/>
            <person name="Felis G.E."/>
            <person name="de Vos W.M."/>
            <person name="Barrangou R."/>
            <person name="Klaenhammer T.R."/>
            <person name="Caufield P.W."/>
            <person name="Cui Y."/>
            <person name="Zhang H."/>
            <person name="O'Toole P.W."/>
        </authorList>
    </citation>
    <scope>NUCLEOTIDE SEQUENCE [LARGE SCALE GENOMIC DNA]</scope>
    <source>
        <strain evidence="4 5">DSM 13961</strain>
    </source>
</reference>